<dbReference type="Gene3D" id="3.40.390.10">
    <property type="entry name" value="Collagenase (Catalytic Domain)"/>
    <property type="match status" value="1"/>
</dbReference>
<keyword evidence="4" id="KW-0862">Zinc</keyword>
<proteinExistence type="predicted"/>
<dbReference type="GeneID" id="83458071"/>
<dbReference type="RefSeq" id="WP_005232595.1">
    <property type="nucleotide sequence ID" value="NZ_AP025635.1"/>
</dbReference>
<keyword evidence="2" id="KW-0479">Metal-binding</keyword>
<dbReference type="InterPro" id="IPR024079">
    <property type="entry name" value="MetalloPept_cat_dom_sf"/>
</dbReference>
<dbReference type="InterPro" id="IPR001818">
    <property type="entry name" value="Pept_M10_metallopeptidase"/>
</dbReference>
<evidence type="ECO:0000256" key="4">
    <source>
        <dbReference type="ARBA" id="ARBA00022833"/>
    </source>
</evidence>
<evidence type="ECO:0000313" key="8">
    <source>
        <dbReference type="Proteomes" id="UP000831692"/>
    </source>
</evidence>
<evidence type="ECO:0000256" key="5">
    <source>
        <dbReference type="SAM" id="SignalP"/>
    </source>
</evidence>
<evidence type="ECO:0000256" key="3">
    <source>
        <dbReference type="ARBA" id="ARBA00022801"/>
    </source>
</evidence>
<feature type="chain" id="PRO_5046178369" description="Peptidase M10 metallopeptidase domain-containing protein" evidence="5">
    <location>
        <begin position="28"/>
        <end position="325"/>
    </location>
</feature>
<feature type="domain" description="Peptidase M10 metallopeptidase" evidence="6">
    <location>
        <begin position="149"/>
        <end position="187"/>
    </location>
</feature>
<evidence type="ECO:0000313" key="7">
    <source>
        <dbReference type="EMBL" id="BDG68501.1"/>
    </source>
</evidence>
<evidence type="ECO:0000256" key="1">
    <source>
        <dbReference type="ARBA" id="ARBA00022670"/>
    </source>
</evidence>
<evidence type="ECO:0000256" key="2">
    <source>
        <dbReference type="ARBA" id="ARBA00022723"/>
    </source>
</evidence>
<evidence type="ECO:0000259" key="6">
    <source>
        <dbReference type="Pfam" id="PF00413"/>
    </source>
</evidence>
<keyword evidence="3" id="KW-0378">Hydrolase</keyword>
<name>A0ABN6NQJ8_9ENTE</name>
<keyword evidence="5" id="KW-0732">Signal</keyword>
<feature type="signal peptide" evidence="5">
    <location>
        <begin position="1"/>
        <end position="27"/>
    </location>
</feature>
<dbReference type="Pfam" id="PF00413">
    <property type="entry name" value="Peptidase_M10"/>
    <property type="match status" value="1"/>
</dbReference>
<gene>
    <name evidence="7" type="ORF">ENLAB_20650</name>
</gene>
<accession>A0ABN6NQJ8</accession>
<organism evidence="7 8">
    <name type="scientific">Enterococcus innesii</name>
    <dbReference type="NCBI Taxonomy" id="2839759"/>
    <lineage>
        <taxon>Bacteria</taxon>
        <taxon>Bacillati</taxon>
        <taxon>Bacillota</taxon>
        <taxon>Bacilli</taxon>
        <taxon>Lactobacillales</taxon>
        <taxon>Enterococcaceae</taxon>
        <taxon>Enterococcus</taxon>
    </lineage>
</organism>
<dbReference type="EMBL" id="AP025635">
    <property type="protein sequence ID" value="BDG68501.1"/>
    <property type="molecule type" value="Genomic_DNA"/>
</dbReference>
<keyword evidence="8" id="KW-1185">Reference proteome</keyword>
<reference evidence="7 8" key="1">
    <citation type="submission" date="2022-03" db="EMBL/GenBank/DDBJ databases">
        <title>Complete genome sequence of Enterococcus innesii DB-1.</title>
        <authorList>
            <person name="Fukuda D."/>
            <person name="Nolasco-Hipolito C."/>
        </authorList>
    </citation>
    <scope>NUCLEOTIDE SEQUENCE [LARGE SCALE GENOMIC DNA]</scope>
    <source>
        <strain evidence="7 8">DB-1</strain>
    </source>
</reference>
<keyword evidence="1" id="KW-0645">Protease</keyword>
<dbReference type="SUPFAM" id="SSF55486">
    <property type="entry name" value="Metalloproteases ('zincins'), catalytic domain"/>
    <property type="match status" value="1"/>
</dbReference>
<dbReference type="Proteomes" id="UP000831692">
    <property type="component" value="Chromosome"/>
</dbReference>
<protein>
    <recommendedName>
        <fullName evidence="6">Peptidase M10 metallopeptidase domain-containing protein</fullName>
    </recommendedName>
</protein>
<sequence length="325" mass="35763">MKKNFSRIRSLFLIALIYSIGTISVDAKSADIAKTPIVDYYYPGILYGTATCVNEYGTIIYDSNSLGETYQEAVNEAAQSWNQSIGRSVIVEKSSVNAADNQVDLVLQSTDGDSYADMGYSGFGWGNSTNRIFLNKAALNDASSGKGTSGYVQLVSTIRHEMGHTLGLQHDNGSVMADLYDAQVSNNQEMLDAAQKTADSISKGILPAVPLFNKYAILNILNNRDKIYYLNNHRSNQIASIFLDSPAGKISGVTFIDQTVEITGNYNLYKLSLSPRDPYVGTISSNNLMNRTVSVTEDIVSIYGQHYYLFEIDGEEYIVNRRAFG</sequence>